<protein>
    <submittedName>
        <fullName evidence="2">Uncharacterized protein</fullName>
    </submittedName>
</protein>
<keyword evidence="3" id="KW-1185">Reference proteome</keyword>
<evidence type="ECO:0000313" key="2">
    <source>
        <dbReference type="EMBL" id="CAH0021114.1"/>
    </source>
</evidence>
<evidence type="ECO:0000313" key="3">
    <source>
        <dbReference type="Proteomes" id="UP000696573"/>
    </source>
</evidence>
<proteinExistence type="predicted"/>
<evidence type="ECO:0000256" key="1">
    <source>
        <dbReference type="SAM" id="MobiDB-lite"/>
    </source>
</evidence>
<name>A0A9N9YJJ7_9HYPO</name>
<dbReference type="EMBL" id="CABFNQ020000652">
    <property type="protein sequence ID" value="CAH0021114.1"/>
    <property type="molecule type" value="Genomic_DNA"/>
</dbReference>
<gene>
    <name evidence="2" type="ORF">CRHIZ90672A_00013332</name>
</gene>
<reference evidence="2" key="1">
    <citation type="submission" date="2021-10" db="EMBL/GenBank/DDBJ databases">
        <authorList>
            <person name="Piombo E."/>
        </authorList>
    </citation>
    <scope>NUCLEOTIDE SEQUENCE</scope>
</reference>
<sequence length="64" mass="7097">MGFGNLRMVNPRELHLHHPSFHCVARLGHSLVLGLANGDTSRRKEVDDRWAGKLHGLPPQGYGS</sequence>
<feature type="region of interest" description="Disordered" evidence="1">
    <location>
        <begin position="44"/>
        <end position="64"/>
    </location>
</feature>
<accession>A0A9N9YJJ7</accession>
<dbReference type="AlphaFoldDB" id="A0A9N9YJJ7"/>
<dbReference type="Proteomes" id="UP000696573">
    <property type="component" value="Unassembled WGS sequence"/>
</dbReference>
<organism evidence="2 3">
    <name type="scientific">Clonostachys rhizophaga</name>
    <dbReference type="NCBI Taxonomy" id="160324"/>
    <lineage>
        <taxon>Eukaryota</taxon>
        <taxon>Fungi</taxon>
        <taxon>Dikarya</taxon>
        <taxon>Ascomycota</taxon>
        <taxon>Pezizomycotina</taxon>
        <taxon>Sordariomycetes</taxon>
        <taxon>Hypocreomycetidae</taxon>
        <taxon>Hypocreales</taxon>
        <taxon>Bionectriaceae</taxon>
        <taxon>Clonostachys</taxon>
    </lineage>
</organism>
<comment type="caution">
    <text evidence="2">The sequence shown here is derived from an EMBL/GenBank/DDBJ whole genome shotgun (WGS) entry which is preliminary data.</text>
</comment>